<comment type="catalytic activity">
    <reaction evidence="10">
        <text>12-octadecanoyloxy-octadecanoate + H2O = 12-hydroxyoctadecanoate + octadecanoate + H(+)</text>
        <dbReference type="Rhea" id="RHEA:52080"/>
        <dbReference type="ChEBI" id="CHEBI:15377"/>
        <dbReference type="ChEBI" id="CHEBI:15378"/>
        <dbReference type="ChEBI" id="CHEBI:25629"/>
        <dbReference type="ChEBI" id="CHEBI:84201"/>
        <dbReference type="ChEBI" id="CHEBI:136330"/>
    </reaction>
    <physiologicalReaction direction="left-to-right" evidence="10">
        <dbReference type="Rhea" id="RHEA:52081"/>
    </physiologicalReaction>
</comment>
<evidence type="ECO:0000256" key="7">
    <source>
        <dbReference type="ARBA" id="ARBA00047368"/>
    </source>
</evidence>
<evidence type="ECO:0000256" key="13">
    <source>
        <dbReference type="ARBA" id="ARBA00049221"/>
    </source>
</evidence>
<organism evidence="19 20">
    <name type="scientific">Stichopus japonicus</name>
    <name type="common">Sea cucumber</name>
    <dbReference type="NCBI Taxonomy" id="307972"/>
    <lineage>
        <taxon>Eukaryota</taxon>
        <taxon>Metazoa</taxon>
        <taxon>Echinodermata</taxon>
        <taxon>Eleutherozoa</taxon>
        <taxon>Echinozoa</taxon>
        <taxon>Holothuroidea</taxon>
        <taxon>Aspidochirotacea</taxon>
        <taxon>Aspidochirotida</taxon>
        <taxon>Stichopodidae</taxon>
        <taxon>Apostichopus</taxon>
    </lineage>
</organism>
<dbReference type="PANTHER" id="PTHR10989:SF16">
    <property type="entry name" value="AT02829P-RELATED"/>
    <property type="match status" value="1"/>
</dbReference>
<gene>
    <name evidence="19" type="ORF">BSL78_08719</name>
</gene>
<evidence type="ECO:0000256" key="1">
    <source>
        <dbReference type="ARBA" id="ARBA00000923"/>
    </source>
</evidence>
<comment type="catalytic activity">
    <reaction evidence="11">
        <text>12-(9Z-octadecenoyloxy)-octadecanoate + H2O = 12-hydroxyoctadecanoate + (9Z)-octadecenoate + H(+)</text>
        <dbReference type="Rhea" id="RHEA:52060"/>
        <dbReference type="ChEBI" id="CHEBI:15377"/>
        <dbReference type="ChEBI" id="CHEBI:15378"/>
        <dbReference type="ChEBI" id="CHEBI:30823"/>
        <dbReference type="ChEBI" id="CHEBI:84201"/>
        <dbReference type="ChEBI" id="CHEBI:136302"/>
    </reaction>
    <physiologicalReaction direction="left-to-right" evidence="11">
        <dbReference type="Rhea" id="RHEA:52061"/>
    </physiologicalReaction>
</comment>
<protein>
    <submittedName>
        <fullName evidence="19">Putative androgen-induced protein 1 protein-like</fullName>
    </submittedName>
</protein>
<comment type="subcellular location">
    <subcellularLocation>
        <location evidence="2">Endomembrane system</location>
        <topology evidence="2">Multi-pass membrane protein</topology>
    </subcellularLocation>
</comment>
<dbReference type="GO" id="GO:0016020">
    <property type="term" value="C:membrane"/>
    <property type="evidence" value="ECO:0007669"/>
    <property type="project" value="InterPro"/>
</dbReference>
<keyword evidence="20" id="KW-1185">Reference proteome</keyword>
<comment type="catalytic activity">
    <reaction evidence="7">
        <text>12-hexadecanoyloxy-octadecanoate + H2O = 12-hydroxyoctadecanoate + hexadecanoate + H(+)</text>
        <dbReference type="Rhea" id="RHEA:52056"/>
        <dbReference type="ChEBI" id="CHEBI:7896"/>
        <dbReference type="ChEBI" id="CHEBI:15377"/>
        <dbReference type="ChEBI" id="CHEBI:15378"/>
        <dbReference type="ChEBI" id="CHEBI:83677"/>
        <dbReference type="ChEBI" id="CHEBI:84201"/>
    </reaction>
    <physiologicalReaction direction="left-to-right" evidence="7">
        <dbReference type="Rhea" id="RHEA:52057"/>
    </physiologicalReaction>
</comment>
<feature type="transmembrane region" description="Helical" evidence="18">
    <location>
        <begin position="207"/>
        <end position="226"/>
    </location>
</feature>
<feature type="compositionally biased region" description="Basic residues" evidence="17">
    <location>
        <begin position="1"/>
        <end position="12"/>
    </location>
</feature>
<comment type="catalytic activity">
    <reaction evidence="12">
        <text>9-(9Z-octadecenoyloxy)-octadecanoate + H2O = 9-hydroxy-octadecanoate + (9Z)-octadecenoate + H(+)</text>
        <dbReference type="Rhea" id="RHEA:52048"/>
        <dbReference type="ChEBI" id="CHEBI:15377"/>
        <dbReference type="ChEBI" id="CHEBI:15378"/>
        <dbReference type="ChEBI" id="CHEBI:30823"/>
        <dbReference type="ChEBI" id="CHEBI:136282"/>
        <dbReference type="ChEBI" id="CHEBI:136286"/>
    </reaction>
    <physiologicalReaction direction="left-to-right" evidence="12">
        <dbReference type="Rhea" id="RHEA:52049"/>
    </physiologicalReaction>
</comment>
<keyword evidence="6 18" id="KW-0472">Membrane</keyword>
<feature type="transmembrane region" description="Helical" evidence="18">
    <location>
        <begin position="39"/>
        <end position="58"/>
    </location>
</feature>
<accession>A0A2G8L2B7</accession>
<proteinExistence type="inferred from homology"/>
<evidence type="ECO:0000256" key="8">
    <source>
        <dbReference type="ARBA" id="ARBA00047427"/>
    </source>
</evidence>
<comment type="catalytic activity">
    <reaction evidence="13">
        <text>9-octadecanoyloxy-octadecanoate + H2O = 9-hydroxy-octadecanoate + octadecanoate + H(+)</text>
        <dbReference type="Rhea" id="RHEA:52096"/>
        <dbReference type="ChEBI" id="CHEBI:15377"/>
        <dbReference type="ChEBI" id="CHEBI:15378"/>
        <dbReference type="ChEBI" id="CHEBI:25629"/>
        <dbReference type="ChEBI" id="CHEBI:136286"/>
        <dbReference type="ChEBI" id="CHEBI:136373"/>
    </reaction>
    <physiologicalReaction direction="left-to-right" evidence="13">
        <dbReference type="Rhea" id="RHEA:52097"/>
    </physiologicalReaction>
</comment>
<dbReference type="OrthoDB" id="1898221at2759"/>
<evidence type="ECO:0000313" key="19">
    <source>
        <dbReference type="EMBL" id="PIK54401.1"/>
    </source>
</evidence>
<comment type="catalytic activity">
    <reaction evidence="8">
        <text>13-octadecanoyloxy-octadecanoate + H2O = 13-hydroxy-octadecanoate + octadecanoate + H(+)</text>
        <dbReference type="Rhea" id="RHEA:52084"/>
        <dbReference type="ChEBI" id="CHEBI:15377"/>
        <dbReference type="ChEBI" id="CHEBI:15378"/>
        <dbReference type="ChEBI" id="CHEBI:25629"/>
        <dbReference type="ChEBI" id="CHEBI:136304"/>
        <dbReference type="ChEBI" id="CHEBI:136335"/>
    </reaction>
    <physiologicalReaction direction="left-to-right" evidence="8">
        <dbReference type="Rhea" id="RHEA:52085"/>
    </physiologicalReaction>
</comment>
<comment type="caution">
    <text evidence="19">The sequence shown here is derived from an EMBL/GenBank/DDBJ whole genome shotgun (WGS) entry which is preliminary data.</text>
</comment>
<evidence type="ECO:0000256" key="9">
    <source>
        <dbReference type="ARBA" id="ARBA00047863"/>
    </source>
</evidence>
<evidence type="ECO:0000313" key="20">
    <source>
        <dbReference type="Proteomes" id="UP000230750"/>
    </source>
</evidence>
<evidence type="ECO:0000256" key="11">
    <source>
        <dbReference type="ARBA" id="ARBA00048701"/>
    </source>
</evidence>
<evidence type="ECO:0000256" key="15">
    <source>
        <dbReference type="ARBA" id="ARBA00049322"/>
    </source>
</evidence>
<evidence type="ECO:0000256" key="2">
    <source>
        <dbReference type="ARBA" id="ARBA00004127"/>
    </source>
</evidence>
<comment type="catalytic activity">
    <reaction evidence="14">
        <text>13-(9Z-octadecenoyloxy)-octadecanoate + H2O = 13-hydroxy-octadecanoate + (9Z)-octadecenoate + H(+)</text>
        <dbReference type="Rhea" id="RHEA:52064"/>
        <dbReference type="ChEBI" id="CHEBI:15377"/>
        <dbReference type="ChEBI" id="CHEBI:15378"/>
        <dbReference type="ChEBI" id="CHEBI:30823"/>
        <dbReference type="ChEBI" id="CHEBI:136303"/>
        <dbReference type="ChEBI" id="CHEBI:136304"/>
    </reaction>
    <physiologicalReaction direction="left-to-right" evidence="14">
        <dbReference type="Rhea" id="RHEA:52065"/>
    </physiologicalReaction>
</comment>
<comment type="catalytic activity">
    <reaction evidence="16">
        <text>12-(9Z-hexadecenoyloxy)-octadecanoate + H2O = 12-hydroxyoctadecanoate + (9Z)-hexadecenoate + H(+)</text>
        <dbReference type="Rhea" id="RHEA:52072"/>
        <dbReference type="ChEBI" id="CHEBI:15377"/>
        <dbReference type="ChEBI" id="CHEBI:15378"/>
        <dbReference type="ChEBI" id="CHEBI:32372"/>
        <dbReference type="ChEBI" id="CHEBI:84201"/>
        <dbReference type="ChEBI" id="CHEBI:136312"/>
    </reaction>
    <physiologicalReaction direction="left-to-right" evidence="16">
        <dbReference type="Rhea" id="RHEA:52073"/>
    </physiologicalReaction>
</comment>
<dbReference type="Pfam" id="PF04750">
    <property type="entry name" value="Far-17a_AIG1"/>
    <property type="match status" value="2"/>
</dbReference>
<dbReference type="AlphaFoldDB" id="A0A2G8L2B7"/>
<reference evidence="19 20" key="1">
    <citation type="journal article" date="2017" name="PLoS Biol.">
        <title>The sea cucumber genome provides insights into morphological evolution and visceral regeneration.</title>
        <authorList>
            <person name="Zhang X."/>
            <person name="Sun L."/>
            <person name="Yuan J."/>
            <person name="Sun Y."/>
            <person name="Gao Y."/>
            <person name="Zhang L."/>
            <person name="Li S."/>
            <person name="Dai H."/>
            <person name="Hamel J.F."/>
            <person name="Liu C."/>
            <person name="Yu Y."/>
            <person name="Liu S."/>
            <person name="Lin W."/>
            <person name="Guo K."/>
            <person name="Jin S."/>
            <person name="Xu P."/>
            <person name="Storey K.B."/>
            <person name="Huan P."/>
            <person name="Zhang T."/>
            <person name="Zhou Y."/>
            <person name="Zhang J."/>
            <person name="Lin C."/>
            <person name="Li X."/>
            <person name="Xing L."/>
            <person name="Huo D."/>
            <person name="Sun M."/>
            <person name="Wang L."/>
            <person name="Mercier A."/>
            <person name="Li F."/>
            <person name="Yang H."/>
            <person name="Xiang J."/>
        </authorList>
    </citation>
    <scope>NUCLEOTIDE SEQUENCE [LARGE SCALE GENOMIC DNA]</scope>
    <source>
        <strain evidence="19">Shaxun</strain>
        <tissue evidence="19">Muscle</tissue>
    </source>
</reference>
<feature type="region of interest" description="Disordered" evidence="17">
    <location>
        <begin position="1"/>
        <end position="25"/>
    </location>
</feature>
<dbReference type="EMBL" id="MRZV01000250">
    <property type="protein sequence ID" value="PIK54401.1"/>
    <property type="molecule type" value="Genomic_DNA"/>
</dbReference>
<keyword evidence="5 18" id="KW-1133">Transmembrane helix</keyword>
<comment type="catalytic activity">
    <reaction evidence="9">
        <text>9-hexadecanoyloxy-octadecanoate + H2O = 9-hydroxy-octadecanoate + hexadecanoate + H(+)</text>
        <dbReference type="Rhea" id="RHEA:52052"/>
        <dbReference type="ChEBI" id="CHEBI:7896"/>
        <dbReference type="ChEBI" id="CHEBI:15377"/>
        <dbReference type="ChEBI" id="CHEBI:15378"/>
        <dbReference type="ChEBI" id="CHEBI:83670"/>
        <dbReference type="ChEBI" id="CHEBI:136286"/>
    </reaction>
    <physiologicalReaction direction="left-to-right" evidence="9">
        <dbReference type="Rhea" id="RHEA:52053"/>
    </physiologicalReaction>
</comment>
<evidence type="ECO:0000256" key="6">
    <source>
        <dbReference type="ARBA" id="ARBA00023136"/>
    </source>
</evidence>
<dbReference type="Proteomes" id="UP000230750">
    <property type="component" value="Unassembled WGS sequence"/>
</dbReference>
<evidence type="ECO:0000256" key="12">
    <source>
        <dbReference type="ARBA" id="ARBA00048800"/>
    </source>
</evidence>
<evidence type="ECO:0000256" key="18">
    <source>
        <dbReference type="SAM" id="Phobius"/>
    </source>
</evidence>
<evidence type="ECO:0000256" key="10">
    <source>
        <dbReference type="ARBA" id="ARBA00048680"/>
    </source>
</evidence>
<evidence type="ECO:0000256" key="4">
    <source>
        <dbReference type="ARBA" id="ARBA00022692"/>
    </source>
</evidence>
<comment type="catalytic activity">
    <reaction evidence="1">
        <text>9-(9Z-hexadecenoyloxy)-octadecanoate + H2O = (9Z)-hexadecenoate + 9-hydroxy-octadecanoate + H(+)</text>
        <dbReference type="Rhea" id="RHEA:52068"/>
        <dbReference type="ChEBI" id="CHEBI:15377"/>
        <dbReference type="ChEBI" id="CHEBI:15378"/>
        <dbReference type="ChEBI" id="CHEBI:32372"/>
        <dbReference type="ChEBI" id="CHEBI:136286"/>
        <dbReference type="ChEBI" id="CHEBI:136309"/>
    </reaction>
    <physiologicalReaction direction="left-to-right" evidence="1">
        <dbReference type="Rhea" id="RHEA:52069"/>
    </physiologicalReaction>
</comment>
<evidence type="ECO:0000256" key="5">
    <source>
        <dbReference type="ARBA" id="ARBA00022989"/>
    </source>
</evidence>
<dbReference type="InterPro" id="IPR006838">
    <property type="entry name" value="ADTRP_AIG1"/>
</dbReference>
<evidence type="ECO:0000256" key="14">
    <source>
        <dbReference type="ARBA" id="ARBA00049296"/>
    </source>
</evidence>
<name>A0A2G8L2B7_STIJA</name>
<evidence type="ECO:0000256" key="16">
    <source>
        <dbReference type="ARBA" id="ARBA00049428"/>
    </source>
</evidence>
<sequence length="246" mass="27688">MGKKGTNPKKSGRSGGLKRQVQDQDQGSVGNPMYLGRRLSLFVIFCYYLFINIYDFGYEAVLLRDKGLVPPEQVKFFPGVLFRSAYMTHINQILQLVYFFWSCITDMVSASAPHSSAGRATVAFRDWFLAAIVFPIGSTKRQLTATYLCSPVASHRYVVVKHKYPSRISGILGAVGFALCYLVWILYLGFAKDIWVYPFLKVLEGPYFILFFAVMTVVLIIFYIIGEKLSSVLGGSEKKVSTAKFD</sequence>
<evidence type="ECO:0000256" key="17">
    <source>
        <dbReference type="SAM" id="MobiDB-lite"/>
    </source>
</evidence>
<evidence type="ECO:0000256" key="3">
    <source>
        <dbReference type="ARBA" id="ARBA00009300"/>
    </source>
</evidence>
<comment type="catalytic activity">
    <reaction evidence="15">
        <text>13-(9Z-hexadecenoyloxy)-octadecanoate + H2O = 13-hydroxy-octadecanoate + (9Z)-hexadecenoate + H(+)</text>
        <dbReference type="Rhea" id="RHEA:52076"/>
        <dbReference type="ChEBI" id="CHEBI:15377"/>
        <dbReference type="ChEBI" id="CHEBI:15378"/>
        <dbReference type="ChEBI" id="CHEBI:32372"/>
        <dbReference type="ChEBI" id="CHEBI:136304"/>
        <dbReference type="ChEBI" id="CHEBI:136315"/>
    </reaction>
    <physiologicalReaction direction="left-to-right" evidence="15">
        <dbReference type="Rhea" id="RHEA:52077"/>
    </physiologicalReaction>
</comment>
<feature type="transmembrane region" description="Helical" evidence="18">
    <location>
        <begin position="168"/>
        <end position="187"/>
    </location>
</feature>
<keyword evidence="4 18" id="KW-0812">Transmembrane</keyword>
<dbReference type="PANTHER" id="PTHR10989">
    <property type="entry name" value="ANDROGEN-INDUCED PROTEIN 1-RELATED"/>
    <property type="match status" value="1"/>
</dbReference>
<comment type="similarity">
    <text evidence="3">Belongs to the AIG1 family.</text>
</comment>
<dbReference type="GO" id="GO:0012505">
    <property type="term" value="C:endomembrane system"/>
    <property type="evidence" value="ECO:0007669"/>
    <property type="project" value="UniProtKB-SubCell"/>
</dbReference>
<dbReference type="STRING" id="307972.A0A2G8L2B7"/>